<dbReference type="EMBL" id="VEPZ02000882">
    <property type="protein sequence ID" value="KAE8713075.1"/>
    <property type="molecule type" value="Genomic_DNA"/>
</dbReference>
<proteinExistence type="predicted"/>
<evidence type="ECO:0000313" key="2">
    <source>
        <dbReference type="EMBL" id="KAE8713075.1"/>
    </source>
</evidence>
<keyword evidence="1" id="KW-0812">Transmembrane</keyword>
<protein>
    <submittedName>
        <fullName evidence="2">Uncharacterized protein</fullName>
    </submittedName>
</protein>
<dbReference type="AlphaFoldDB" id="A0A6A3BBN9"/>
<evidence type="ECO:0000256" key="1">
    <source>
        <dbReference type="SAM" id="Phobius"/>
    </source>
</evidence>
<keyword evidence="3" id="KW-1185">Reference proteome</keyword>
<keyword evidence="1" id="KW-1133">Transmembrane helix</keyword>
<dbReference type="Proteomes" id="UP000436088">
    <property type="component" value="Unassembled WGS sequence"/>
</dbReference>
<evidence type="ECO:0000313" key="3">
    <source>
        <dbReference type="Proteomes" id="UP000436088"/>
    </source>
</evidence>
<reference evidence="2" key="1">
    <citation type="submission" date="2019-09" db="EMBL/GenBank/DDBJ databases">
        <title>Draft genome information of white flower Hibiscus syriacus.</title>
        <authorList>
            <person name="Kim Y.-M."/>
        </authorList>
    </citation>
    <scope>NUCLEOTIDE SEQUENCE [LARGE SCALE GENOMIC DNA]</scope>
    <source>
        <strain evidence="2">YM2019G1</strain>
    </source>
</reference>
<accession>A0A6A3BBN9</accession>
<feature type="transmembrane region" description="Helical" evidence="1">
    <location>
        <begin position="36"/>
        <end position="57"/>
    </location>
</feature>
<name>A0A6A3BBN9_HIBSY</name>
<sequence>MAAKDIDLGKFRRRSTFLLQYPLTYFHPKLTKIPPMTINGAVTTATVLYLLSVPIFLPEFAMPEPDLEF</sequence>
<gene>
    <name evidence="2" type="ORF">F3Y22_tig00110217pilonHSYRG00004</name>
</gene>
<comment type="caution">
    <text evidence="2">The sequence shown here is derived from an EMBL/GenBank/DDBJ whole genome shotgun (WGS) entry which is preliminary data.</text>
</comment>
<keyword evidence="1" id="KW-0472">Membrane</keyword>
<organism evidence="2 3">
    <name type="scientific">Hibiscus syriacus</name>
    <name type="common">Rose of Sharon</name>
    <dbReference type="NCBI Taxonomy" id="106335"/>
    <lineage>
        <taxon>Eukaryota</taxon>
        <taxon>Viridiplantae</taxon>
        <taxon>Streptophyta</taxon>
        <taxon>Embryophyta</taxon>
        <taxon>Tracheophyta</taxon>
        <taxon>Spermatophyta</taxon>
        <taxon>Magnoliopsida</taxon>
        <taxon>eudicotyledons</taxon>
        <taxon>Gunneridae</taxon>
        <taxon>Pentapetalae</taxon>
        <taxon>rosids</taxon>
        <taxon>malvids</taxon>
        <taxon>Malvales</taxon>
        <taxon>Malvaceae</taxon>
        <taxon>Malvoideae</taxon>
        <taxon>Hibiscus</taxon>
    </lineage>
</organism>